<feature type="domain" description="Ketoreductase (KR)" evidence="3">
    <location>
        <begin position="1"/>
        <end position="47"/>
    </location>
</feature>
<dbReference type="PANTHER" id="PTHR43775">
    <property type="entry name" value="FATTY ACID SYNTHASE"/>
    <property type="match status" value="1"/>
</dbReference>
<keyword evidence="1" id="KW-0596">Phosphopantetheine</keyword>
<dbReference type="OrthoDB" id="329835at2759"/>
<evidence type="ECO:0000313" key="4">
    <source>
        <dbReference type="EMBL" id="KAB8079482.1"/>
    </source>
</evidence>
<evidence type="ECO:0000256" key="1">
    <source>
        <dbReference type="ARBA" id="ARBA00022450"/>
    </source>
</evidence>
<accession>A0A5N5XJ25</accession>
<dbReference type="GO" id="GO:0004312">
    <property type="term" value="F:fatty acid synthase activity"/>
    <property type="evidence" value="ECO:0007669"/>
    <property type="project" value="TreeGrafter"/>
</dbReference>
<name>A0A5N5XJ25_9EURO</name>
<dbReference type="PANTHER" id="PTHR43775:SF37">
    <property type="entry name" value="SI:DKEY-61P9.11"/>
    <property type="match status" value="1"/>
</dbReference>
<dbReference type="SUPFAM" id="SSF51735">
    <property type="entry name" value="NAD(P)-binding Rossmann-fold domains"/>
    <property type="match status" value="1"/>
</dbReference>
<dbReference type="Gene3D" id="3.40.50.720">
    <property type="entry name" value="NAD(P)-binding Rossmann-like Domain"/>
    <property type="match status" value="1"/>
</dbReference>
<protein>
    <recommendedName>
        <fullName evidence="3">Ketoreductase (KR) domain-containing protein</fullName>
    </recommendedName>
</protein>
<reference evidence="4 5" key="1">
    <citation type="submission" date="2019-04" db="EMBL/GenBank/DDBJ databases">
        <title>Friends and foes A comparative genomics study of 23 Aspergillus species from section Flavi.</title>
        <authorList>
            <consortium name="DOE Joint Genome Institute"/>
            <person name="Kjaerbolling I."/>
            <person name="Vesth T."/>
            <person name="Frisvad J.C."/>
            <person name="Nybo J.L."/>
            <person name="Theobald S."/>
            <person name="Kildgaard S."/>
            <person name="Isbrandt T."/>
            <person name="Kuo A."/>
            <person name="Sato A."/>
            <person name="Lyhne E.K."/>
            <person name="Kogle M.E."/>
            <person name="Wiebenga A."/>
            <person name="Kun R.S."/>
            <person name="Lubbers R.J."/>
            <person name="Makela M.R."/>
            <person name="Barry K."/>
            <person name="Chovatia M."/>
            <person name="Clum A."/>
            <person name="Daum C."/>
            <person name="Haridas S."/>
            <person name="He G."/>
            <person name="LaButti K."/>
            <person name="Lipzen A."/>
            <person name="Mondo S."/>
            <person name="Riley R."/>
            <person name="Salamov A."/>
            <person name="Simmons B.A."/>
            <person name="Magnuson J.K."/>
            <person name="Henrissat B."/>
            <person name="Mortensen U.H."/>
            <person name="Larsen T.O."/>
            <person name="Devries R.P."/>
            <person name="Grigoriev I.V."/>
            <person name="Machida M."/>
            <person name="Baker S.E."/>
            <person name="Andersen M.R."/>
        </authorList>
    </citation>
    <scope>NUCLEOTIDE SEQUENCE [LARGE SCALE GENOMIC DNA]</scope>
    <source>
        <strain evidence="4 5">CBS 151.66</strain>
    </source>
</reference>
<organism evidence="4 5">
    <name type="scientific">Aspergillus leporis</name>
    <dbReference type="NCBI Taxonomy" id="41062"/>
    <lineage>
        <taxon>Eukaryota</taxon>
        <taxon>Fungi</taxon>
        <taxon>Dikarya</taxon>
        <taxon>Ascomycota</taxon>
        <taxon>Pezizomycotina</taxon>
        <taxon>Eurotiomycetes</taxon>
        <taxon>Eurotiomycetidae</taxon>
        <taxon>Eurotiales</taxon>
        <taxon>Aspergillaceae</taxon>
        <taxon>Aspergillus</taxon>
        <taxon>Aspergillus subgen. Circumdati</taxon>
    </lineage>
</organism>
<dbReference type="InterPro" id="IPR013968">
    <property type="entry name" value="PKS_KR"/>
</dbReference>
<evidence type="ECO:0000256" key="2">
    <source>
        <dbReference type="ARBA" id="ARBA00022553"/>
    </source>
</evidence>
<dbReference type="Proteomes" id="UP000326565">
    <property type="component" value="Unassembled WGS sequence"/>
</dbReference>
<dbReference type="InterPro" id="IPR050091">
    <property type="entry name" value="PKS_NRPS_Biosynth_Enz"/>
</dbReference>
<dbReference type="AlphaFoldDB" id="A0A5N5XJ25"/>
<evidence type="ECO:0000259" key="3">
    <source>
        <dbReference type="Pfam" id="PF08659"/>
    </source>
</evidence>
<keyword evidence="5" id="KW-1185">Reference proteome</keyword>
<proteinExistence type="predicted"/>
<dbReference type="InterPro" id="IPR036291">
    <property type="entry name" value="NAD(P)-bd_dom_sf"/>
</dbReference>
<dbReference type="EMBL" id="ML732150">
    <property type="protein sequence ID" value="KAB8079482.1"/>
    <property type="molecule type" value="Genomic_DNA"/>
</dbReference>
<dbReference type="GO" id="GO:0016874">
    <property type="term" value="F:ligase activity"/>
    <property type="evidence" value="ECO:0007669"/>
    <property type="project" value="UniProtKB-KW"/>
</dbReference>
<gene>
    <name evidence="4" type="ORF">BDV29DRAFT_151768</name>
</gene>
<dbReference type="Pfam" id="PF08659">
    <property type="entry name" value="KR"/>
    <property type="match status" value="1"/>
</dbReference>
<dbReference type="GO" id="GO:0044550">
    <property type="term" value="P:secondary metabolite biosynthetic process"/>
    <property type="evidence" value="ECO:0007669"/>
    <property type="project" value="TreeGrafter"/>
</dbReference>
<evidence type="ECO:0000313" key="5">
    <source>
        <dbReference type="Proteomes" id="UP000326565"/>
    </source>
</evidence>
<keyword evidence="2" id="KW-0597">Phosphoprotein</keyword>
<sequence>MLSSLTGIVGNRDQGNYAAGNTFEDAFARHLVKSGQRAATIDLGYVSTVGYSAENQDASTSRSKGVVEQVSEREIHALVEYFADPRNVMTETTCQLVNGTLSESTFRERHIPTPAYMKYPLFSQLKETDCLQGHQETQHNPDCSIRALLNAAQTKEMAAESAFNAIQRHLAYLFNCSEDDIHIAKSVQGNGFDSLIAMEFRTWVVRSLELILP</sequence>
<dbReference type="GO" id="GO:0006633">
    <property type="term" value="P:fatty acid biosynthetic process"/>
    <property type="evidence" value="ECO:0007669"/>
    <property type="project" value="TreeGrafter"/>
</dbReference>